<reference evidence="6" key="2">
    <citation type="submission" date="2021-12" db="EMBL/GenBank/DDBJ databases">
        <title>Resequencing data analysis of finger millet.</title>
        <authorList>
            <person name="Hatakeyama M."/>
            <person name="Aluri S."/>
            <person name="Balachadran M.T."/>
            <person name="Sivarajan S.R."/>
            <person name="Poveda L."/>
            <person name="Shimizu-Inatsugi R."/>
            <person name="Schlapbach R."/>
            <person name="Sreeman S.M."/>
            <person name="Shimizu K.K."/>
        </authorList>
    </citation>
    <scope>NUCLEOTIDE SEQUENCE</scope>
</reference>
<gene>
    <name evidence="6" type="primary">ga17011</name>
    <name evidence="6" type="ORF">PR202_ga17011</name>
</gene>
<reference evidence="6" key="1">
    <citation type="journal article" date="2018" name="DNA Res.">
        <title>Multiple hybrid de novo genome assembly of finger millet, an orphan allotetraploid crop.</title>
        <authorList>
            <person name="Hatakeyama M."/>
            <person name="Aluri S."/>
            <person name="Balachadran M.T."/>
            <person name="Sivarajan S.R."/>
            <person name="Patrignani A."/>
            <person name="Gruter S."/>
            <person name="Poveda L."/>
            <person name="Shimizu-Inatsugi R."/>
            <person name="Baeten J."/>
            <person name="Francoijs K.J."/>
            <person name="Nataraja K.N."/>
            <person name="Reddy Y.A.N."/>
            <person name="Phadnis S."/>
            <person name="Ravikumar R.L."/>
            <person name="Schlapbach R."/>
            <person name="Sreeman S.M."/>
            <person name="Shimizu K.K."/>
        </authorList>
    </citation>
    <scope>NUCLEOTIDE SEQUENCE</scope>
</reference>
<dbReference type="GO" id="GO:0008270">
    <property type="term" value="F:zinc ion binding"/>
    <property type="evidence" value="ECO:0007669"/>
    <property type="project" value="UniProtKB-KW"/>
</dbReference>
<feature type="domain" description="RING-type" evidence="5">
    <location>
        <begin position="76"/>
        <end position="117"/>
    </location>
</feature>
<evidence type="ECO:0000313" key="6">
    <source>
        <dbReference type="EMBL" id="GJM99872.1"/>
    </source>
</evidence>
<evidence type="ECO:0000256" key="4">
    <source>
        <dbReference type="PROSITE-ProRule" id="PRU00175"/>
    </source>
</evidence>
<dbReference type="GO" id="GO:0061630">
    <property type="term" value="F:ubiquitin protein ligase activity"/>
    <property type="evidence" value="ECO:0007669"/>
    <property type="project" value="TreeGrafter"/>
</dbReference>
<organism evidence="6 7">
    <name type="scientific">Eleusine coracana subsp. coracana</name>
    <dbReference type="NCBI Taxonomy" id="191504"/>
    <lineage>
        <taxon>Eukaryota</taxon>
        <taxon>Viridiplantae</taxon>
        <taxon>Streptophyta</taxon>
        <taxon>Embryophyta</taxon>
        <taxon>Tracheophyta</taxon>
        <taxon>Spermatophyta</taxon>
        <taxon>Magnoliopsida</taxon>
        <taxon>Liliopsida</taxon>
        <taxon>Poales</taxon>
        <taxon>Poaceae</taxon>
        <taxon>PACMAD clade</taxon>
        <taxon>Chloridoideae</taxon>
        <taxon>Cynodonteae</taxon>
        <taxon>Eleusininae</taxon>
        <taxon>Eleusine</taxon>
    </lineage>
</organism>
<dbReference type="InterPro" id="IPR001841">
    <property type="entry name" value="Znf_RING"/>
</dbReference>
<proteinExistence type="predicted"/>
<evidence type="ECO:0000256" key="3">
    <source>
        <dbReference type="ARBA" id="ARBA00022833"/>
    </source>
</evidence>
<dbReference type="GO" id="GO:0006511">
    <property type="term" value="P:ubiquitin-dependent protein catabolic process"/>
    <property type="evidence" value="ECO:0007669"/>
    <property type="project" value="TreeGrafter"/>
</dbReference>
<comment type="caution">
    <text evidence="6">The sequence shown here is derived from an EMBL/GenBank/DDBJ whole genome shotgun (WGS) entry which is preliminary data.</text>
</comment>
<accession>A0AAV5CPB5</accession>
<dbReference type="Gene3D" id="3.30.40.10">
    <property type="entry name" value="Zinc/RING finger domain, C3HC4 (zinc finger)"/>
    <property type="match status" value="1"/>
</dbReference>
<keyword evidence="1" id="KW-0479">Metal-binding</keyword>
<dbReference type="SUPFAM" id="SSF57850">
    <property type="entry name" value="RING/U-box"/>
    <property type="match status" value="1"/>
</dbReference>
<sequence>MGELGTELVYRVELSNQTVTYMVDRPGDPLSPEEALKMVKEPEEEEEAYTGHYSGTIPASAEAIAALETSMKEGGCSLCLMDFDTSSKLRVMPCSHYFHEQCIFTWLRHNHVCPLCRFPLATEKHQ</sequence>
<dbReference type="EMBL" id="BQKI01000008">
    <property type="protein sequence ID" value="GJM99872.1"/>
    <property type="molecule type" value="Genomic_DNA"/>
</dbReference>
<evidence type="ECO:0000313" key="7">
    <source>
        <dbReference type="Proteomes" id="UP001054889"/>
    </source>
</evidence>
<dbReference type="InterPro" id="IPR051834">
    <property type="entry name" value="RING_finger_E3_ligase"/>
</dbReference>
<dbReference type="PANTHER" id="PTHR45931">
    <property type="entry name" value="SI:CH211-59O9.10"/>
    <property type="match status" value="1"/>
</dbReference>
<keyword evidence="3" id="KW-0862">Zinc</keyword>
<dbReference type="GO" id="GO:0005634">
    <property type="term" value="C:nucleus"/>
    <property type="evidence" value="ECO:0007669"/>
    <property type="project" value="TreeGrafter"/>
</dbReference>
<dbReference type="SMART" id="SM00184">
    <property type="entry name" value="RING"/>
    <property type="match status" value="1"/>
</dbReference>
<dbReference type="Pfam" id="PF13639">
    <property type="entry name" value="zf-RING_2"/>
    <property type="match status" value="1"/>
</dbReference>
<dbReference type="InterPro" id="IPR013083">
    <property type="entry name" value="Znf_RING/FYVE/PHD"/>
</dbReference>
<dbReference type="Proteomes" id="UP001054889">
    <property type="component" value="Unassembled WGS sequence"/>
</dbReference>
<dbReference type="PANTHER" id="PTHR45931:SF23">
    <property type="entry name" value="OS12G0134500 PROTEIN"/>
    <property type="match status" value="1"/>
</dbReference>
<keyword evidence="2 4" id="KW-0863">Zinc-finger</keyword>
<name>A0AAV5CPB5_ELECO</name>
<keyword evidence="7" id="KW-1185">Reference proteome</keyword>
<dbReference type="CDD" id="cd16454">
    <property type="entry name" value="RING-H2_PA-TM-RING"/>
    <property type="match status" value="1"/>
</dbReference>
<evidence type="ECO:0000256" key="2">
    <source>
        <dbReference type="ARBA" id="ARBA00022771"/>
    </source>
</evidence>
<dbReference type="PROSITE" id="PS50089">
    <property type="entry name" value="ZF_RING_2"/>
    <property type="match status" value="1"/>
</dbReference>
<protein>
    <recommendedName>
        <fullName evidence="5">RING-type domain-containing protein</fullName>
    </recommendedName>
</protein>
<dbReference type="AlphaFoldDB" id="A0AAV5CPB5"/>
<evidence type="ECO:0000256" key="1">
    <source>
        <dbReference type="ARBA" id="ARBA00022723"/>
    </source>
</evidence>
<evidence type="ECO:0000259" key="5">
    <source>
        <dbReference type="PROSITE" id="PS50089"/>
    </source>
</evidence>